<keyword evidence="3 9" id="KW-0812">Transmembrane</keyword>
<feature type="transmembrane region" description="Helical" evidence="9">
    <location>
        <begin position="510"/>
        <end position="530"/>
    </location>
</feature>
<feature type="disulfide bond" evidence="8">
    <location>
        <begin position="127"/>
        <end position="136"/>
    </location>
</feature>
<keyword evidence="5 9" id="KW-1133">Transmembrane helix</keyword>
<feature type="binding site" evidence="7">
    <location>
        <position position="299"/>
    </location>
    <ligand>
        <name>Na(+)</name>
        <dbReference type="ChEBI" id="CHEBI:29101"/>
        <label>1</label>
    </ligand>
</feature>
<feature type="transmembrane region" description="Helical" evidence="9">
    <location>
        <begin position="550"/>
        <end position="572"/>
    </location>
</feature>
<evidence type="ECO:0000256" key="3">
    <source>
        <dbReference type="ARBA" id="ARBA00022692"/>
    </source>
</evidence>
<organism evidence="10 11">
    <name type="scientific">Acrobeloides nanus</name>
    <dbReference type="NCBI Taxonomy" id="290746"/>
    <lineage>
        <taxon>Eukaryota</taxon>
        <taxon>Metazoa</taxon>
        <taxon>Ecdysozoa</taxon>
        <taxon>Nematoda</taxon>
        <taxon>Chromadorea</taxon>
        <taxon>Rhabditida</taxon>
        <taxon>Tylenchina</taxon>
        <taxon>Cephalobomorpha</taxon>
        <taxon>Cephaloboidea</taxon>
        <taxon>Cephalobidae</taxon>
        <taxon>Acrobeloides</taxon>
    </lineage>
</organism>
<dbReference type="InterPro" id="IPR037272">
    <property type="entry name" value="SNS_sf"/>
</dbReference>
<dbReference type="PANTHER" id="PTHR11616">
    <property type="entry name" value="SODIUM/CHLORIDE DEPENDENT TRANSPORTER"/>
    <property type="match status" value="1"/>
</dbReference>
<feature type="transmembrane region" description="Helical" evidence="9">
    <location>
        <begin position="383"/>
        <end position="405"/>
    </location>
</feature>
<evidence type="ECO:0000256" key="4">
    <source>
        <dbReference type="ARBA" id="ARBA00022847"/>
    </source>
</evidence>
<dbReference type="InterPro" id="IPR000175">
    <property type="entry name" value="Na/ntran_symport"/>
</dbReference>
<feature type="binding site" evidence="7">
    <location>
        <position position="23"/>
    </location>
    <ligand>
        <name>Na(+)</name>
        <dbReference type="ChEBI" id="CHEBI:29101"/>
        <label>1</label>
    </ligand>
</feature>
<feature type="transmembrane region" description="Helical" evidence="9">
    <location>
        <begin position="12"/>
        <end position="31"/>
    </location>
</feature>
<evidence type="ECO:0000256" key="2">
    <source>
        <dbReference type="ARBA" id="ARBA00022448"/>
    </source>
</evidence>
<keyword evidence="7" id="KW-0479">Metal-binding</keyword>
<feature type="transmembrane region" description="Helical" evidence="9">
    <location>
        <begin position="325"/>
        <end position="350"/>
    </location>
</feature>
<feature type="transmembrane region" description="Helical" evidence="9">
    <location>
        <begin position="86"/>
        <end position="114"/>
    </location>
</feature>
<accession>A0A914CKV7</accession>
<name>A0A914CKV7_9BILA</name>
<dbReference type="GO" id="GO:0043005">
    <property type="term" value="C:neuron projection"/>
    <property type="evidence" value="ECO:0007669"/>
    <property type="project" value="TreeGrafter"/>
</dbReference>
<feature type="binding site" evidence="7">
    <location>
        <position position="27"/>
    </location>
    <ligand>
        <name>Na(+)</name>
        <dbReference type="ChEBI" id="CHEBI:29101"/>
        <label>1</label>
    </ligand>
</feature>
<evidence type="ECO:0000256" key="9">
    <source>
        <dbReference type="SAM" id="Phobius"/>
    </source>
</evidence>
<feature type="transmembrane region" description="Helical" evidence="9">
    <location>
        <begin position="456"/>
        <end position="477"/>
    </location>
</feature>
<dbReference type="NCBIfam" id="NF037979">
    <property type="entry name" value="Na_transp"/>
    <property type="match status" value="1"/>
</dbReference>
<dbReference type="Pfam" id="PF00209">
    <property type="entry name" value="SNF"/>
    <property type="match status" value="1"/>
</dbReference>
<protein>
    <submittedName>
        <fullName evidence="11">Uncharacterized protein</fullName>
    </submittedName>
</protein>
<comment type="subcellular location">
    <subcellularLocation>
        <location evidence="1">Membrane</location>
        <topology evidence="1">Multi-pass membrane protein</topology>
    </subcellularLocation>
</comment>
<keyword evidence="8" id="KW-1015">Disulfide bond</keyword>
<feature type="transmembrane region" description="Helical" evidence="9">
    <location>
        <begin position="213"/>
        <end position="232"/>
    </location>
</feature>
<keyword evidence="6 9" id="KW-0472">Membrane</keyword>
<evidence type="ECO:0000256" key="8">
    <source>
        <dbReference type="PIRSR" id="PIRSR600175-2"/>
    </source>
</evidence>
<evidence type="ECO:0000313" key="11">
    <source>
        <dbReference type="WBParaSite" id="ACRNAN_scaffold11426.g32158.t1"/>
    </source>
</evidence>
<reference evidence="11" key="1">
    <citation type="submission" date="2022-11" db="UniProtKB">
        <authorList>
            <consortium name="WormBaseParasite"/>
        </authorList>
    </citation>
    <scope>IDENTIFICATION</scope>
</reference>
<dbReference type="PANTHER" id="PTHR11616:SF326">
    <property type="entry name" value="SODIUM-DEPENDENT TRANSPORTER SNF-5"/>
    <property type="match status" value="1"/>
</dbReference>
<evidence type="ECO:0000256" key="1">
    <source>
        <dbReference type="ARBA" id="ARBA00004141"/>
    </source>
</evidence>
<feature type="transmembrane region" description="Helical" evidence="9">
    <location>
        <begin position="426"/>
        <end position="450"/>
    </location>
</feature>
<feature type="binding site" evidence="7">
    <location>
        <position position="396"/>
    </location>
    <ligand>
        <name>Na(+)</name>
        <dbReference type="ChEBI" id="CHEBI:29101"/>
        <label>1</label>
    </ligand>
</feature>
<dbReference type="SUPFAM" id="SSF161070">
    <property type="entry name" value="SNF-like"/>
    <property type="match status" value="1"/>
</dbReference>
<dbReference type="GO" id="GO:0046872">
    <property type="term" value="F:metal ion binding"/>
    <property type="evidence" value="ECO:0007669"/>
    <property type="project" value="UniProtKB-KW"/>
</dbReference>
<dbReference type="GO" id="GO:0005886">
    <property type="term" value="C:plasma membrane"/>
    <property type="evidence" value="ECO:0007669"/>
    <property type="project" value="TreeGrafter"/>
</dbReference>
<feature type="transmembrane region" description="Helical" evidence="9">
    <location>
        <begin position="292"/>
        <end position="313"/>
    </location>
</feature>
<dbReference type="PROSITE" id="PS50267">
    <property type="entry name" value="NA_NEUROTRAN_SYMP_3"/>
    <property type="match status" value="1"/>
</dbReference>
<keyword evidence="4" id="KW-0769">Symport</keyword>
<dbReference type="Proteomes" id="UP000887540">
    <property type="component" value="Unplaced"/>
</dbReference>
<keyword evidence="10" id="KW-1185">Reference proteome</keyword>
<dbReference type="AlphaFoldDB" id="A0A914CKV7"/>
<feature type="binding site" evidence="7">
    <location>
        <position position="22"/>
    </location>
    <ligand>
        <name>Na(+)</name>
        <dbReference type="ChEBI" id="CHEBI:29101"/>
        <label>1</label>
    </ligand>
</feature>
<feature type="transmembrane region" description="Helical" evidence="9">
    <location>
        <begin position="43"/>
        <end position="65"/>
    </location>
</feature>
<dbReference type="GO" id="GO:0005332">
    <property type="term" value="F:gamma-aminobutyric acid:sodium:chloride symporter activity"/>
    <property type="evidence" value="ECO:0007669"/>
    <property type="project" value="TreeGrafter"/>
</dbReference>
<evidence type="ECO:0000256" key="7">
    <source>
        <dbReference type="PIRSR" id="PIRSR600175-1"/>
    </source>
</evidence>
<evidence type="ECO:0000256" key="5">
    <source>
        <dbReference type="ARBA" id="ARBA00022989"/>
    </source>
</evidence>
<dbReference type="PRINTS" id="PR00176">
    <property type="entry name" value="NANEUSMPORT"/>
</dbReference>
<evidence type="ECO:0000256" key="6">
    <source>
        <dbReference type="ARBA" id="ARBA00023136"/>
    </source>
</evidence>
<dbReference type="WBParaSite" id="ACRNAN_scaffold11426.g32158.t1">
    <property type="protein sequence ID" value="ACRNAN_scaffold11426.g32158.t1"/>
    <property type="gene ID" value="ACRNAN_scaffold11426.g32158"/>
</dbReference>
<keyword evidence="2" id="KW-0813">Transport</keyword>
<keyword evidence="7" id="KW-0915">Sodium</keyword>
<proteinExistence type="predicted"/>
<evidence type="ECO:0000313" key="10">
    <source>
        <dbReference type="Proteomes" id="UP000887540"/>
    </source>
</evidence>
<feature type="transmembrane region" description="Helical" evidence="9">
    <location>
        <begin position="244"/>
        <end position="263"/>
    </location>
</feature>
<sequence length="645" mass="73159">MSDDRATWSSKWHFLLATISFAVGLGNIWRFPSLAYENGGGAFLIPYLTCSFLIGFPLLYLELTLGQYARCGPAVIYGRIQPFFQGIGWAMVCMSLLICIYYNMVVAWGLLYIFTIITGNSYQWSSCENNFNTAYCSSSMEDARCTEKLSLNSSNSSLTAFYFNGSCYWSSDLETMARKNVFFNQKSAVSPAEEFFENYILERSPGMDNLDGLNFKLVIGYFIAWTITALVLMKGVKMIGRVSFFTATIPYLISVILFVRSITLPGAQMGLDFYLLKPDMSYVWKPTTWRNAATQVCYSLSIGFGGILSLSSYNPSDHNCYKDAAIITLADGFMSIFGGTAVFGVLGFMAHQLNVPINEVVQSGTGLAFVAYPEAMSRMPISWIWSLLFFIMLCTLGISTQFGFAETICTAIYDQFPKVRAHKPKVVLGVCIVLYCCGLIMATRAGIYYFNIFDAYSSSFALMVTLFIEVILITYVYGYKNYTTDLRSVLGWPRNKLSTIFGPTGHYVAFIWRIIAPIITVIIFILSLMTQITSDMTYGKGSRLYVFPSWSIVFGWFLSTVPLIFIPIFIFYNYRKMKSRLLTWKDMFKVQAKWPSFKRHQKILQKEFGPVFSINKEHNIRIVPETDGKPYAWDTYDGFSEHTKM</sequence>